<evidence type="ECO:0000256" key="1">
    <source>
        <dbReference type="SAM" id="Phobius"/>
    </source>
</evidence>
<evidence type="ECO:0000313" key="2">
    <source>
        <dbReference type="EMBL" id="XCP96777.1"/>
    </source>
</evidence>
<keyword evidence="1" id="KW-0812">Transmembrane</keyword>
<gene>
    <name evidence="2" type="ORF">ABXS70_08770</name>
</gene>
<keyword evidence="1" id="KW-1133">Transmembrane helix</keyword>
<protein>
    <recommendedName>
        <fullName evidence="3">Zinc ribbon domain-containing protein</fullName>
    </recommendedName>
</protein>
<reference evidence="2" key="1">
    <citation type="submission" date="2024-05" db="EMBL/GenBank/DDBJ databases">
        <title>Draft genome assemblies of 36 bacteria isolated from hibernating arctic ground squirrels.</title>
        <authorList>
            <person name="McKee H."/>
            <person name="Mullen L."/>
            <person name="Drown D.M."/>
            <person name="Duddleston K.N."/>
        </authorList>
    </citation>
    <scope>NUCLEOTIDE SEQUENCE</scope>
    <source>
        <strain evidence="2">AN1007</strain>
    </source>
</reference>
<evidence type="ECO:0008006" key="3">
    <source>
        <dbReference type="Google" id="ProtNLM"/>
    </source>
</evidence>
<feature type="transmembrane region" description="Helical" evidence="1">
    <location>
        <begin position="30"/>
        <end position="50"/>
    </location>
</feature>
<proteinExistence type="predicted"/>
<sequence>MKRFFGIILIIISCITILFSLLLLSEGTDVAIISTIAFFIPGVVVLVTGIKMCAKPKNHREEDRYYEHYDRDEEYYEDEYEEDEYDQPVSVSCSGCGAKVKVYPNLAADCDYCGTTMRIS</sequence>
<dbReference type="RefSeq" id="WP_342551575.1">
    <property type="nucleotide sequence ID" value="NZ_CP159992.1"/>
</dbReference>
<keyword evidence="1" id="KW-0472">Membrane</keyword>
<dbReference type="AlphaFoldDB" id="A0AAU8NJT8"/>
<accession>A0AAU8NJT8</accession>
<feature type="transmembrane region" description="Helical" evidence="1">
    <location>
        <begin position="7"/>
        <end position="24"/>
    </location>
</feature>
<organism evidence="2">
    <name type="scientific">Paenibacillus sp. AN1007</name>
    <dbReference type="NCBI Taxonomy" id="3151385"/>
    <lineage>
        <taxon>Bacteria</taxon>
        <taxon>Bacillati</taxon>
        <taxon>Bacillota</taxon>
        <taxon>Bacilli</taxon>
        <taxon>Bacillales</taxon>
        <taxon>Paenibacillaceae</taxon>
        <taxon>Paenibacillus</taxon>
    </lineage>
</organism>
<name>A0AAU8NJT8_9BACL</name>
<dbReference type="EMBL" id="CP159992">
    <property type="protein sequence ID" value="XCP96777.1"/>
    <property type="molecule type" value="Genomic_DNA"/>
</dbReference>